<evidence type="ECO:0000256" key="1">
    <source>
        <dbReference type="SAM" id="Coils"/>
    </source>
</evidence>
<accession>A0A1Y1VMW5</accession>
<dbReference type="InterPro" id="IPR039986">
    <property type="entry name" value="CFAP210"/>
</dbReference>
<dbReference type="OrthoDB" id="10546234at2759"/>
<evidence type="ECO:0008006" key="4">
    <source>
        <dbReference type="Google" id="ProtNLM"/>
    </source>
</evidence>
<feature type="coiled-coil region" evidence="1">
    <location>
        <begin position="203"/>
        <end position="272"/>
    </location>
</feature>
<sequence length="506" mass="61925">MNENYIPYNAKLSQEETKELFLNNDSKPYNIISLNDYNSILKSFNEKNDKEEYLRKRAQEREDLRLKGKKLTEKIKSKSNGLLSIHEQMKERKLKKERERQRIDMEWKKLLEAENEEKLRKIKEKRFNTRRDVIEFNKKIQESNILYERKLQIELKRRKQDIINRMDKEIERKQMQDINNNIFLKKMEENIKKLKSIDAGKQLKEQIIKNKELKRQMKKKEDEEILNSKGLVFSQENIEEKNESVRKLYEDIDKQVQEKQLLKKQYLEKEKQYDKEVLDFNNNKSYIQERIKDIKRNEINIRVKNSQLVGKCLKSEREELIKKFCEINTKKEPLFTDKHDIELRNKFMRNCIEVNDYHAKQIEETKRLREKEKEENTQFYKEKFLREYKQLKEEEEKNIEKEKLANLEQTRINRQLAEEKKKRDLDIKNNALVKKLEEEKKMEDKEFNDYVLECINELEMRGRDTRNLYRSLKVESPIIKKEDENNDLLPDTFRRLGMNVVHENNK</sequence>
<dbReference type="AlphaFoldDB" id="A0A1Y1VMW5"/>
<gene>
    <name evidence="2" type="ORF">BCR36DRAFT_407780</name>
</gene>
<feature type="coiled-coil region" evidence="1">
    <location>
        <begin position="362"/>
        <end position="453"/>
    </location>
</feature>
<name>A0A1Y1VMW5_9FUNG</name>
<comment type="caution">
    <text evidence="2">The sequence shown here is derived from an EMBL/GenBank/DDBJ whole genome shotgun (WGS) entry which is preliminary data.</text>
</comment>
<dbReference type="STRING" id="1754191.A0A1Y1VMW5"/>
<keyword evidence="1" id="KW-0175">Coiled coil</keyword>
<dbReference type="Proteomes" id="UP000193719">
    <property type="component" value="Unassembled WGS sequence"/>
</dbReference>
<dbReference type="PANTHER" id="PTHR28663:SF1">
    <property type="entry name" value="CILIA- AND FLAGELLA- ASSOCIATED PROTEIN 210"/>
    <property type="match status" value="1"/>
</dbReference>
<organism evidence="2 3">
    <name type="scientific">Piromyces finnis</name>
    <dbReference type="NCBI Taxonomy" id="1754191"/>
    <lineage>
        <taxon>Eukaryota</taxon>
        <taxon>Fungi</taxon>
        <taxon>Fungi incertae sedis</taxon>
        <taxon>Chytridiomycota</taxon>
        <taxon>Chytridiomycota incertae sedis</taxon>
        <taxon>Neocallimastigomycetes</taxon>
        <taxon>Neocallimastigales</taxon>
        <taxon>Neocallimastigaceae</taxon>
        <taxon>Piromyces</taxon>
    </lineage>
</organism>
<reference evidence="2 3" key="1">
    <citation type="submission" date="2016-08" db="EMBL/GenBank/DDBJ databases">
        <title>Genomes of anaerobic fungi encode conserved fungal cellulosomes for biomass hydrolysis.</title>
        <authorList>
            <consortium name="DOE Joint Genome Institute"/>
            <person name="Haitjema C.H."/>
            <person name="Gilmore S.P."/>
            <person name="Henske J.K."/>
            <person name="Solomon K.V."/>
            <person name="De Groot R."/>
            <person name="Kuo A."/>
            <person name="Mondo S.J."/>
            <person name="Salamov A.A."/>
            <person name="Labutti K."/>
            <person name="Zhao Z."/>
            <person name="Chiniquy J."/>
            <person name="Barry K."/>
            <person name="Brewer H.M."/>
            <person name="Purvine S.O."/>
            <person name="Wright A.T."/>
            <person name="Boxma B."/>
            <person name="Van Alen T."/>
            <person name="Hackstein J.H."/>
            <person name="Baker S.E."/>
            <person name="Grigoriev I.V."/>
            <person name="O'Malley M.A."/>
        </authorList>
    </citation>
    <scope>NUCLEOTIDE SEQUENCE [LARGE SCALE GENOMIC DNA]</scope>
    <source>
        <strain evidence="3">finn</strain>
    </source>
</reference>
<evidence type="ECO:0000313" key="3">
    <source>
        <dbReference type="Proteomes" id="UP000193719"/>
    </source>
</evidence>
<proteinExistence type="predicted"/>
<protein>
    <recommendedName>
        <fullName evidence="4">Trichohyalin-plectin-homology domain-containing protein</fullName>
    </recommendedName>
</protein>
<keyword evidence="3" id="KW-1185">Reference proteome</keyword>
<reference evidence="2 3" key="2">
    <citation type="submission" date="2016-08" db="EMBL/GenBank/DDBJ databases">
        <title>Pervasive Adenine N6-methylation of Active Genes in Fungi.</title>
        <authorList>
            <consortium name="DOE Joint Genome Institute"/>
            <person name="Mondo S.J."/>
            <person name="Dannebaum R.O."/>
            <person name="Kuo R.C."/>
            <person name="Labutti K."/>
            <person name="Haridas S."/>
            <person name="Kuo A."/>
            <person name="Salamov A."/>
            <person name="Ahrendt S.R."/>
            <person name="Lipzen A."/>
            <person name="Sullivan W."/>
            <person name="Andreopoulos W.B."/>
            <person name="Clum A."/>
            <person name="Lindquist E."/>
            <person name="Daum C."/>
            <person name="Ramamoorthy G.K."/>
            <person name="Gryganskyi A."/>
            <person name="Culley D."/>
            <person name="Magnuson J.K."/>
            <person name="James T.Y."/>
            <person name="O'Malley M.A."/>
            <person name="Stajich J.E."/>
            <person name="Spatafora J.W."/>
            <person name="Visel A."/>
            <person name="Grigoriev I.V."/>
        </authorList>
    </citation>
    <scope>NUCLEOTIDE SEQUENCE [LARGE SCALE GENOMIC DNA]</scope>
    <source>
        <strain evidence="3">finn</strain>
    </source>
</reference>
<dbReference type="PANTHER" id="PTHR28663">
    <property type="entry name" value="COILED-COIL DOMAIN-CONTAINING PROTEIN 173"/>
    <property type="match status" value="1"/>
</dbReference>
<evidence type="ECO:0000313" key="2">
    <source>
        <dbReference type="EMBL" id="ORX60774.1"/>
    </source>
</evidence>
<feature type="coiled-coil region" evidence="1">
    <location>
        <begin position="86"/>
        <end position="128"/>
    </location>
</feature>
<dbReference type="EMBL" id="MCFH01000001">
    <property type="protein sequence ID" value="ORX60774.1"/>
    <property type="molecule type" value="Genomic_DNA"/>
</dbReference>